<gene>
    <name evidence="1" type="ORF">FHR38_005782</name>
</gene>
<comment type="caution">
    <text evidence="1">The sequence shown here is derived from an EMBL/GenBank/DDBJ whole genome shotgun (WGS) entry which is preliminary data.</text>
</comment>
<dbReference type="RefSeq" id="WP_184537995.1">
    <property type="nucleotide sequence ID" value="NZ_JACHJW010000001.1"/>
</dbReference>
<accession>A0A7W7SW58</accession>
<evidence type="ECO:0000313" key="1">
    <source>
        <dbReference type="EMBL" id="MBB4962049.1"/>
    </source>
</evidence>
<evidence type="ECO:0000313" key="2">
    <source>
        <dbReference type="Proteomes" id="UP000578819"/>
    </source>
</evidence>
<dbReference type="Proteomes" id="UP000578819">
    <property type="component" value="Unassembled WGS sequence"/>
</dbReference>
<proteinExistence type="predicted"/>
<sequence>MATNAEVLRYLTSMDFPADKQDIIREAERAGAPPDVLKALRAMPPVDYHNTNEVVRSARTDPAPEVTPADLAARARNRKQQQVARHLRGT</sequence>
<protein>
    <recommendedName>
        <fullName evidence="3">DUF2795 domain-containing protein</fullName>
    </recommendedName>
</protein>
<name>A0A7W7SW58_9ACTN</name>
<keyword evidence="2" id="KW-1185">Reference proteome</keyword>
<reference evidence="1 2" key="1">
    <citation type="submission" date="2020-08" db="EMBL/GenBank/DDBJ databases">
        <title>Sequencing the genomes of 1000 actinobacteria strains.</title>
        <authorList>
            <person name="Klenk H.-P."/>
        </authorList>
    </citation>
    <scope>NUCLEOTIDE SEQUENCE [LARGE SCALE GENOMIC DNA]</scope>
    <source>
        <strain evidence="1 2">DSM 45886</strain>
    </source>
</reference>
<evidence type="ECO:0008006" key="3">
    <source>
        <dbReference type="Google" id="ProtNLM"/>
    </source>
</evidence>
<organism evidence="1 2">
    <name type="scientific">Micromonospora polyrhachis</name>
    <dbReference type="NCBI Taxonomy" id="1282883"/>
    <lineage>
        <taxon>Bacteria</taxon>
        <taxon>Bacillati</taxon>
        <taxon>Actinomycetota</taxon>
        <taxon>Actinomycetes</taxon>
        <taxon>Micromonosporales</taxon>
        <taxon>Micromonosporaceae</taxon>
        <taxon>Micromonospora</taxon>
    </lineage>
</organism>
<dbReference type="InterPro" id="IPR021527">
    <property type="entry name" value="DUF2795"/>
</dbReference>
<dbReference type="Pfam" id="PF11387">
    <property type="entry name" value="DUF2795"/>
    <property type="match status" value="1"/>
</dbReference>
<dbReference type="AlphaFoldDB" id="A0A7W7SW58"/>
<dbReference type="EMBL" id="JACHJW010000001">
    <property type="protein sequence ID" value="MBB4962049.1"/>
    <property type="molecule type" value="Genomic_DNA"/>
</dbReference>